<geneLocation type="plasmid" evidence="1">
    <name>pQBR57</name>
</geneLocation>
<protein>
    <submittedName>
        <fullName evidence="1">Uncharacterized protein</fullName>
    </submittedName>
</protein>
<dbReference type="AlphaFoldDB" id="A0A0G4E5B1"/>
<reference evidence="1" key="2">
    <citation type="submission" date="2015-06" db="EMBL/GenBank/DDBJ databases">
        <title>Environmentally co-occuring mercury resistance plasmids are genetically and phenotypically diverse and confer variable context-dependent fitness effects.</title>
        <authorList>
            <person name="Hall J.P.J."/>
            <person name="Harrison E."/>
            <person name="Lilley A.K."/>
            <person name="Paterson S."/>
            <person name="Spiers A.J."/>
            <person name="Brockhurst M.A."/>
        </authorList>
    </citation>
    <scope>NUCLEOTIDE SEQUENCE [LARGE SCALE GENOMIC DNA]</scope>
    <source>
        <strain evidence="1">SBW25</strain>
        <plasmid evidence="1">pQBR57</plasmid>
    </source>
</reference>
<sequence>MHASSGLMGVKMQLTTLPKSLDRHISTTATSYLCCGNPQG</sequence>
<keyword evidence="1" id="KW-0614">Plasmid</keyword>
<evidence type="ECO:0000313" key="1">
    <source>
        <dbReference type="EMBL" id="CEK42364.1"/>
    </source>
</evidence>
<reference evidence="1" key="1">
    <citation type="submission" date="2014-12" db="EMBL/GenBank/DDBJ databases">
        <authorList>
            <person name="Hall J."/>
        </authorList>
    </citation>
    <scope>NUCLEOTIDE SEQUENCE [LARGE SCALE GENOMIC DNA]</scope>
    <source>
        <strain evidence="1">SBW25</strain>
        <plasmid evidence="1">pQBR57</plasmid>
    </source>
</reference>
<organism evidence="1">
    <name type="scientific">Pseudomonas fluorescens (strain SBW25)</name>
    <dbReference type="NCBI Taxonomy" id="216595"/>
    <lineage>
        <taxon>Bacteria</taxon>
        <taxon>Pseudomonadati</taxon>
        <taxon>Pseudomonadota</taxon>
        <taxon>Gammaproteobacteria</taxon>
        <taxon>Pseudomonadales</taxon>
        <taxon>Pseudomonadaceae</taxon>
        <taxon>Pseudomonas</taxon>
    </lineage>
</organism>
<gene>
    <name evidence="1" type="ORF">PQBR57_0411</name>
</gene>
<proteinExistence type="predicted"/>
<accession>A0A0G4E5B1</accession>
<dbReference type="EMBL" id="LN713926">
    <property type="protein sequence ID" value="CEK42364.1"/>
    <property type="molecule type" value="Genomic_DNA"/>
</dbReference>
<name>A0A0G4E5B1_PSEFS</name>